<evidence type="ECO:0000313" key="1">
    <source>
        <dbReference type="EMBL" id="ABO07889.1"/>
    </source>
</evidence>
<dbReference type="HOGENOM" id="CLU_779918_0_0_2"/>
<dbReference type="KEGG" id="pcl:Pcal_0457"/>
<dbReference type="EMBL" id="CP000561">
    <property type="protein sequence ID" value="ABO07889.1"/>
    <property type="molecule type" value="Genomic_DNA"/>
</dbReference>
<dbReference type="Pfam" id="PF04343">
    <property type="entry name" value="DUF488"/>
    <property type="match status" value="1"/>
</dbReference>
<dbReference type="Proteomes" id="UP000001431">
    <property type="component" value="Chromosome"/>
</dbReference>
<dbReference type="RefSeq" id="WP_011849147.1">
    <property type="nucleotide sequence ID" value="NC_009073.1"/>
</dbReference>
<dbReference type="PANTHER" id="PTHR39337">
    <property type="entry name" value="BLR5642 PROTEIN"/>
    <property type="match status" value="1"/>
</dbReference>
<dbReference type="GeneID" id="4909686"/>
<gene>
    <name evidence="1" type="ordered locus">Pcal_0457</name>
</gene>
<sequence>MVVYTVGYSAFTPEGLLAELKRRGVEVVVDVRRFPRSKMRGFSQGELEELLKGAGVEYLWMGELGALGVRGVRAGCSQSPTFDAYVWRLYRYGPAILSLEELNKLAAERTAALLCKEEDWRHCHRQFIADYLAARGHTVVHIRKGGREEPHVPTPCYSVLQPPPVELVARAAGDFAHLCKTHSVYLFGGALYNSGGDIDVVAYGEPAGELPQGYDAQTIPAPRPDLFHLFVTRGVLLCGKPLLVDPREALENELREAEALAQYFREGTHPVLVCKAAKRLVFLAAVLKCGLWADTWQKATQCLGEVPGVFKDCLSPPPLEEMRRHSHFVEKLVALINERRKAGALSLPGGL</sequence>
<evidence type="ECO:0000313" key="2">
    <source>
        <dbReference type="Proteomes" id="UP000001431"/>
    </source>
</evidence>
<dbReference type="InterPro" id="IPR007438">
    <property type="entry name" value="DUF488"/>
</dbReference>
<dbReference type="OrthoDB" id="28572at2157"/>
<dbReference type="AlphaFoldDB" id="A3MTC2"/>
<organism evidence="1 2">
    <name type="scientific">Pyrobaculum calidifontis (strain DSM 21063 / JCM 11548 / VA1)</name>
    <dbReference type="NCBI Taxonomy" id="410359"/>
    <lineage>
        <taxon>Archaea</taxon>
        <taxon>Thermoproteota</taxon>
        <taxon>Thermoprotei</taxon>
        <taxon>Thermoproteales</taxon>
        <taxon>Thermoproteaceae</taxon>
        <taxon>Pyrobaculum</taxon>
    </lineage>
</organism>
<reference evidence="1" key="1">
    <citation type="submission" date="2007-02" db="EMBL/GenBank/DDBJ databases">
        <title>Complete sequence of Pyrobaculum calidifontis JCM 11548.</title>
        <authorList>
            <consortium name="US DOE Joint Genome Institute"/>
            <person name="Copeland A."/>
            <person name="Lucas S."/>
            <person name="Lapidus A."/>
            <person name="Barry K."/>
            <person name="Glavina del Rio T."/>
            <person name="Dalin E."/>
            <person name="Tice H."/>
            <person name="Pitluck S."/>
            <person name="Chain P."/>
            <person name="Malfatti S."/>
            <person name="Shin M."/>
            <person name="Vergez L."/>
            <person name="Schmutz J."/>
            <person name="Larimer F."/>
            <person name="Land M."/>
            <person name="Hauser L."/>
            <person name="Kyrpides N."/>
            <person name="Mikhailova N."/>
            <person name="Cozen A.E."/>
            <person name="Fitz-Gibbon S.T."/>
            <person name="House C.H."/>
            <person name="Saltikov C."/>
            <person name="Lowe T.M."/>
            <person name="Richardson P."/>
        </authorList>
    </citation>
    <scope>NUCLEOTIDE SEQUENCE [LARGE SCALE GENOMIC DNA]</scope>
    <source>
        <strain evidence="1">JCM 11548</strain>
    </source>
</reference>
<protein>
    <recommendedName>
        <fullName evidence="3">DUF488 domain-containing protein</fullName>
    </recommendedName>
</protein>
<name>A3MTC2_PYRCJ</name>
<keyword evidence="2" id="KW-1185">Reference proteome</keyword>
<dbReference type="PANTHER" id="PTHR39337:SF1">
    <property type="entry name" value="BLR5642 PROTEIN"/>
    <property type="match status" value="1"/>
</dbReference>
<accession>A3MTC2</accession>
<dbReference type="eggNOG" id="arCOG00723">
    <property type="taxonomic scope" value="Archaea"/>
</dbReference>
<proteinExistence type="predicted"/>
<evidence type="ECO:0008006" key="3">
    <source>
        <dbReference type="Google" id="ProtNLM"/>
    </source>
</evidence>